<evidence type="ECO:0000313" key="1">
    <source>
        <dbReference type="EMBL" id="KAJ1895682.1"/>
    </source>
</evidence>
<gene>
    <name evidence="1" type="ORF">LPJ66_004438</name>
</gene>
<reference evidence="1" key="1">
    <citation type="submission" date="2022-07" db="EMBL/GenBank/DDBJ databases">
        <title>Phylogenomic reconstructions and comparative analyses of Kickxellomycotina fungi.</title>
        <authorList>
            <person name="Reynolds N.K."/>
            <person name="Stajich J.E."/>
            <person name="Barry K."/>
            <person name="Grigoriev I.V."/>
            <person name="Crous P."/>
            <person name="Smith M.E."/>
        </authorList>
    </citation>
    <scope>NUCLEOTIDE SEQUENCE</scope>
    <source>
        <strain evidence="1">Benny 63K</strain>
    </source>
</reference>
<sequence>MSHSFVISHKGTKREFTIDNTTTLGQLRAQIRDVFGVDPNNQKLFRGGLINNDQETPVASIIPHKSRVVLMGTVTSELEHLHARETLRQTAQQNHERYKATSSDIRRTPTMGSLSRDNMQYTFHAFETLELPEKQRALDFLHKLSKDEGVRQIMGTRQYSVGTLRELHPFERTIIGYNRNRGEVIALRLRTDDLEGFRGYESVRDVLMHELAHMVWDKHDERFHRLNRELCKEVVELNWQLRGQRVGGRAPRVYEPPRPEDAGLVDGGSLGSAGFVLGGKAPSQGEEDGQNSSPDSHRDLAYTAWEKRSRKN</sequence>
<name>A0ACC1IL96_9FUNG</name>
<evidence type="ECO:0000313" key="2">
    <source>
        <dbReference type="Proteomes" id="UP001150581"/>
    </source>
</evidence>
<proteinExistence type="predicted"/>
<comment type="caution">
    <text evidence="1">The sequence shown here is derived from an EMBL/GenBank/DDBJ whole genome shotgun (WGS) entry which is preliminary data.</text>
</comment>
<dbReference type="EMBL" id="JANBPG010000537">
    <property type="protein sequence ID" value="KAJ1895682.1"/>
    <property type="molecule type" value="Genomic_DNA"/>
</dbReference>
<accession>A0ACC1IL96</accession>
<organism evidence="1 2">
    <name type="scientific">Kickxella alabastrina</name>
    <dbReference type="NCBI Taxonomy" id="61397"/>
    <lineage>
        <taxon>Eukaryota</taxon>
        <taxon>Fungi</taxon>
        <taxon>Fungi incertae sedis</taxon>
        <taxon>Zoopagomycota</taxon>
        <taxon>Kickxellomycotina</taxon>
        <taxon>Kickxellomycetes</taxon>
        <taxon>Kickxellales</taxon>
        <taxon>Kickxellaceae</taxon>
        <taxon>Kickxella</taxon>
    </lineage>
</organism>
<keyword evidence="2" id="KW-1185">Reference proteome</keyword>
<protein>
    <submittedName>
        <fullName evidence="1">Uncharacterized protein</fullName>
    </submittedName>
</protein>
<dbReference type="Proteomes" id="UP001150581">
    <property type="component" value="Unassembled WGS sequence"/>
</dbReference>